<evidence type="ECO:0000313" key="2">
    <source>
        <dbReference type="Proteomes" id="UP000199262"/>
    </source>
</evidence>
<evidence type="ECO:0000313" key="1">
    <source>
        <dbReference type="EMBL" id="SCW39036.1"/>
    </source>
</evidence>
<organism evidence="1 2">
    <name type="scientific">Borreliella japonica</name>
    <name type="common">Borrelia japonica</name>
    <dbReference type="NCBI Taxonomy" id="34095"/>
    <lineage>
        <taxon>Bacteria</taxon>
        <taxon>Pseudomonadati</taxon>
        <taxon>Spirochaetota</taxon>
        <taxon>Spirochaetia</taxon>
        <taxon>Spirochaetales</taxon>
        <taxon>Borreliaceae</taxon>
        <taxon>Borreliella</taxon>
    </lineage>
</organism>
<dbReference type="Proteomes" id="UP000199262">
    <property type="component" value="Unassembled WGS sequence"/>
</dbReference>
<dbReference type="AlphaFoldDB" id="A0A1G4Q383"/>
<sequence>MTKPKLNIIKLNKIIKTMLNFINISCDINKIDPTKLKNQINQKENLQNFKNESQDLKNLNQKSNLLIFKLQNRKNSNIKRNSKQYK</sequence>
<protein>
    <submittedName>
        <fullName evidence="1">Uncharacterized protein</fullName>
    </submittedName>
</protein>
<keyword evidence="2" id="KW-1185">Reference proteome</keyword>
<gene>
    <name evidence="1" type="ORF">SAMN02983004_00910</name>
</gene>
<name>A0A1G4Q383_BORJA</name>
<reference evidence="2" key="1">
    <citation type="submission" date="2016-10" db="EMBL/GenBank/DDBJ databases">
        <authorList>
            <person name="Varghese N."/>
            <person name="Submissions S."/>
        </authorList>
    </citation>
    <scope>NUCLEOTIDE SEQUENCE [LARGE SCALE GENOMIC DNA]</scope>
    <source>
        <strain evidence="2">ATCC 51557</strain>
    </source>
</reference>
<proteinExistence type="predicted"/>
<dbReference type="NCBIfam" id="NF033729">
    <property type="entry name" value="borfam54_2"/>
    <property type="match status" value="1"/>
</dbReference>
<dbReference type="RefSeq" id="WP_091973489.1">
    <property type="nucleotide sequence ID" value="NZ_FMTE01000005.1"/>
</dbReference>
<dbReference type="EMBL" id="FMTE01000005">
    <property type="protein sequence ID" value="SCW39036.1"/>
    <property type="molecule type" value="Genomic_DNA"/>
</dbReference>
<accession>A0A1G4Q383</accession>